<dbReference type="SUPFAM" id="SSF51126">
    <property type="entry name" value="Pectin lyase-like"/>
    <property type="match status" value="1"/>
</dbReference>
<sequence length="428" mass="47610">ADIAWVEINNYTNIVLNNLNNLAWNGYNTLNSWFSEQSINENNQLTYHLNIQGKISSNQFSEVFGCTDLLANNYNPEATIDDNSCEYYNGPVWYVTTSEINSNADGSFNNPFTSIQSAVDISADSDTIMVNNGTYYESVYVTKNLTFLTEEGADSTIIDGNGSNGIEIEAGNPGSIDGFTFINCDKGFFVNNSDTYQVSNCIFKDNSTGFFSRRGTSITLKNSLFVDNSIGVKQDYYGNASLIINCTFDNTSTDLQWNPYWAIQEDLIIYNSIFQNQIVGHDQNPVYLYYCDYVEGNLGNYVYEMEGNITEDPLFIDVENGDYNLQTDSPCIDAGIADLNSNGVDDITDFIGLAPDMGAYEFGESSEIMAGDTNFDGFVDILDIVRTVNHILGNSEFNDDEFTAADFNTDGIVDVLDIVQIINYILNN</sequence>
<protein>
    <recommendedName>
        <fullName evidence="1">Probable pectate lyase C</fullName>
    </recommendedName>
</protein>
<organism evidence="3">
    <name type="scientific">marine metagenome</name>
    <dbReference type="NCBI Taxonomy" id="408172"/>
    <lineage>
        <taxon>unclassified sequences</taxon>
        <taxon>metagenomes</taxon>
        <taxon>ecological metagenomes</taxon>
    </lineage>
</organism>
<dbReference type="InterPro" id="IPR018247">
    <property type="entry name" value="EF_Hand_1_Ca_BS"/>
</dbReference>
<dbReference type="InterPro" id="IPR011050">
    <property type="entry name" value="Pectin_lyase_fold/virulence"/>
</dbReference>
<gene>
    <name evidence="3" type="ORF">METZ01_LOCUS270522</name>
</gene>
<dbReference type="Pfam" id="PF18496">
    <property type="entry name" value="ColG_sub"/>
    <property type="match status" value="1"/>
</dbReference>
<dbReference type="GO" id="GO:0000272">
    <property type="term" value="P:polysaccharide catabolic process"/>
    <property type="evidence" value="ECO:0007669"/>
    <property type="project" value="InterPro"/>
</dbReference>
<dbReference type="Pfam" id="PF05048">
    <property type="entry name" value="NosD"/>
    <property type="match status" value="1"/>
</dbReference>
<evidence type="ECO:0000313" key="3">
    <source>
        <dbReference type="EMBL" id="SVC17668.1"/>
    </source>
</evidence>
<dbReference type="PROSITE" id="PS51766">
    <property type="entry name" value="DOCKERIN"/>
    <property type="match status" value="1"/>
</dbReference>
<dbReference type="InterPro" id="IPR012334">
    <property type="entry name" value="Pectin_lyas_fold"/>
</dbReference>
<dbReference type="InterPro" id="IPR041379">
    <property type="entry name" value="ColG_subdomain"/>
</dbReference>
<evidence type="ECO:0000256" key="1">
    <source>
        <dbReference type="ARBA" id="ARBA00016512"/>
    </source>
</evidence>
<dbReference type="Gene3D" id="1.10.1330.10">
    <property type="entry name" value="Dockerin domain"/>
    <property type="match status" value="1"/>
</dbReference>
<dbReference type="Gene3D" id="3.30.980.50">
    <property type="match status" value="1"/>
</dbReference>
<dbReference type="InterPro" id="IPR016134">
    <property type="entry name" value="Dockerin_dom"/>
</dbReference>
<dbReference type="InterPro" id="IPR007742">
    <property type="entry name" value="NosD_dom"/>
</dbReference>
<proteinExistence type="predicted"/>
<dbReference type="EMBL" id="UINC01077494">
    <property type="protein sequence ID" value="SVC17668.1"/>
    <property type="molecule type" value="Genomic_DNA"/>
</dbReference>
<dbReference type="GO" id="GO:0004553">
    <property type="term" value="F:hydrolase activity, hydrolyzing O-glycosyl compounds"/>
    <property type="evidence" value="ECO:0007669"/>
    <property type="project" value="InterPro"/>
</dbReference>
<evidence type="ECO:0000259" key="2">
    <source>
        <dbReference type="PROSITE" id="PS51766"/>
    </source>
</evidence>
<dbReference type="PROSITE" id="PS00018">
    <property type="entry name" value="EF_HAND_1"/>
    <property type="match status" value="1"/>
</dbReference>
<dbReference type="InterPro" id="IPR002105">
    <property type="entry name" value="Dockerin_1_rpt"/>
</dbReference>
<dbReference type="Pfam" id="PF00404">
    <property type="entry name" value="Dockerin_1"/>
    <property type="match status" value="1"/>
</dbReference>
<name>A0A382K0A4_9ZZZZ</name>
<dbReference type="CDD" id="cd14256">
    <property type="entry name" value="Dockerin_I"/>
    <property type="match status" value="1"/>
</dbReference>
<reference evidence="3" key="1">
    <citation type="submission" date="2018-05" db="EMBL/GenBank/DDBJ databases">
        <authorList>
            <person name="Lanie J.A."/>
            <person name="Ng W.-L."/>
            <person name="Kazmierczak K.M."/>
            <person name="Andrzejewski T.M."/>
            <person name="Davidsen T.M."/>
            <person name="Wayne K.J."/>
            <person name="Tettelin H."/>
            <person name="Glass J.I."/>
            <person name="Rusch D."/>
            <person name="Podicherti R."/>
            <person name="Tsui H.-C.T."/>
            <person name="Winkler M.E."/>
        </authorList>
    </citation>
    <scope>NUCLEOTIDE SEQUENCE</scope>
</reference>
<dbReference type="AlphaFoldDB" id="A0A382K0A4"/>
<dbReference type="SUPFAM" id="SSF63446">
    <property type="entry name" value="Type I dockerin domain"/>
    <property type="match status" value="1"/>
</dbReference>
<feature type="non-terminal residue" evidence="3">
    <location>
        <position position="1"/>
    </location>
</feature>
<dbReference type="InterPro" id="IPR036439">
    <property type="entry name" value="Dockerin_dom_sf"/>
</dbReference>
<accession>A0A382K0A4</accession>
<dbReference type="Gene3D" id="2.160.20.10">
    <property type="entry name" value="Single-stranded right-handed beta-helix, Pectin lyase-like"/>
    <property type="match status" value="1"/>
</dbReference>
<feature type="domain" description="Dockerin" evidence="2">
    <location>
        <begin position="366"/>
        <end position="428"/>
    </location>
</feature>